<dbReference type="InterPro" id="IPR030888">
    <property type="entry name" value="Put_ccm"/>
</dbReference>
<dbReference type="KEGG" id="tmr:Tmar_1269"/>
<name>E6SLT3_THEM7</name>
<evidence type="ECO:0000313" key="3">
    <source>
        <dbReference type="EMBL" id="ADU51382.1"/>
    </source>
</evidence>
<dbReference type="EMBL" id="CP002344">
    <property type="protein sequence ID" value="ADU51382.1"/>
    <property type="molecule type" value="Genomic_DNA"/>
</dbReference>
<feature type="compositionally biased region" description="Low complexity" evidence="1">
    <location>
        <begin position="56"/>
        <end position="70"/>
    </location>
</feature>
<evidence type="ECO:0000256" key="2">
    <source>
        <dbReference type="SAM" id="Phobius"/>
    </source>
</evidence>
<dbReference type="RefSeq" id="WP_013495687.1">
    <property type="nucleotide sequence ID" value="NC_014831.1"/>
</dbReference>
<dbReference type="AlphaFoldDB" id="E6SLT3"/>
<evidence type="ECO:0000313" key="4">
    <source>
        <dbReference type="Proteomes" id="UP000008915"/>
    </source>
</evidence>
<keyword evidence="2" id="KW-0472">Membrane</keyword>
<proteinExistence type="predicted"/>
<feature type="region of interest" description="Disordered" evidence="1">
    <location>
        <begin position="49"/>
        <end position="70"/>
    </location>
</feature>
<reference evidence="3 4" key="1">
    <citation type="journal article" date="2010" name="Stand. Genomic Sci.">
        <title>Complete genome sequence of Thermaerobacter marianensis type strain (7p75a).</title>
        <authorList>
            <person name="Han C."/>
            <person name="Gu W."/>
            <person name="Zhang X."/>
            <person name="Lapidus A."/>
            <person name="Nolan M."/>
            <person name="Copeland A."/>
            <person name="Lucas S."/>
            <person name="Del Rio T.G."/>
            <person name="Tice H."/>
            <person name="Cheng J.F."/>
            <person name="Tapia R."/>
            <person name="Goodwin L."/>
            <person name="Pitluck S."/>
            <person name="Pagani I."/>
            <person name="Ivanova N."/>
            <person name="Mavromatis K."/>
            <person name="Mikhailova N."/>
            <person name="Pati A."/>
            <person name="Chen A."/>
            <person name="Palaniappan K."/>
            <person name="Land M."/>
            <person name="Hauser L."/>
            <person name="Chang Y.J."/>
            <person name="Jeffries C.D."/>
            <person name="Schneider S."/>
            <person name="Rohde M."/>
            <person name="Goker M."/>
            <person name="Pukall R."/>
            <person name="Woyke T."/>
            <person name="Bristow J."/>
            <person name="Eisen J.A."/>
            <person name="Markowitz V."/>
            <person name="Hugenholtz P."/>
            <person name="Kyrpides N.C."/>
            <person name="Klenk H.P."/>
            <person name="Detter J.C."/>
        </authorList>
    </citation>
    <scope>NUCLEOTIDE SEQUENCE [LARGE SCALE GENOMIC DNA]</scope>
    <source>
        <strain evidence="4">ATCC 700841 / DSM 12885 / JCM 10246 / 7p75a</strain>
    </source>
</reference>
<keyword evidence="2" id="KW-1133">Transmembrane helix</keyword>
<keyword evidence="2" id="KW-0812">Transmembrane</keyword>
<gene>
    <name evidence="3" type="ordered locus">Tmar_1269</name>
</gene>
<accession>E6SLT3</accession>
<feature type="transmembrane region" description="Helical" evidence="2">
    <location>
        <begin position="12"/>
        <end position="35"/>
    </location>
</feature>
<dbReference type="OrthoDB" id="9960931at2"/>
<dbReference type="STRING" id="644966.Tmar_1269"/>
<sequence>MPPITPELDQRLLVYLFWAYTAAFALLFGYVWRLVRRLGELERELSRLKAPGRGQGAQPGAQVPGAGAGP</sequence>
<keyword evidence="4" id="KW-1185">Reference proteome</keyword>
<reference evidence="4" key="2">
    <citation type="journal article" date="2010" name="Stand. Genomic Sci.">
        <title>Complete genome sequence of Thermaerobacter marianensis type strain (7p75aT).</title>
        <authorList>
            <person name="Han C."/>
            <person name="Gu W."/>
            <person name="Zhang X."/>
            <person name="Lapidus A."/>
            <person name="Nolan M."/>
            <person name="Copeland A."/>
            <person name="Lucas S."/>
            <person name="Glavina Del Rio T."/>
            <person name="Tice H."/>
            <person name="Cheng J."/>
            <person name="Tapia R."/>
            <person name="Goodwin L."/>
            <person name="Pitluck S."/>
            <person name="Pagani I."/>
            <person name="Ivanova N."/>
            <person name="Mavromatis K."/>
            <person name="Mikhailova N."/>
            <person name="Pati A."/>
            <person name="Chen A."/>
            <person name="Palaniappan K."/>
            <person name="Land M."/>
            <person name="Hauser L."/>
            <person name="Chang Y."/>
            <person name="Jeffries C."/>
            <person name="Schneider S."/>
            <person name="Rohde M."/>
            <person name="Goker M."/>
            <person name="Pukall R."/>
            <person name="Woyke T."/>
            <person name="Bristow J."/>
            <person name="Eisen J."/>
            <person name="Markowitz V."/>
            <person name="Hugenholtz P."/>
            <person name="Kyrpides N."/>
            <person name="Klenk H."/>
            <person name="Detter J."/>
        </authorList>
    </citation>
    <scope>NUCLEOTIDE SEQUENCE [LARGE SCALE GENOMIC DNA]</scope>
    <source>
        <strain evidence="4">ATCC 700841 / DSM 12885 / JCM 10246 / 7p75a</strain>
    </source>
</reference>
<protein>
    <submittedName>
        <fullName evidence="3">Ribonuclease BN</fullName>
    </submittedName>
</protein>
<organism evidence="3 4">
    <name type="scientific">Thermaerobacter marianensis (strain ATCC 700841 / DSM 12885 / JCM 10246 / 7p75a)</name>
    <dbReference type="NCBI Taxonomy" id="644966"/>
    <lineage>
        <taxon>Bacteria</taxon>
        <taxon>Bacillati</taxon>
        <taxon>Bacillota</taxon>
        <taxon>Clostridia</taxon>
        <taxon>Eubacteriales</taxon>
        <taxon>Clostridiales Family XVII. Incertae Sedis</taxon>
        <taxon>Thermaerobacter</taxon>
    </lineage>
</organism>
<evidence type="ECO:0000256" key="1">
    <source>
        <dbReference type="SAM" id="MobiDB-lite"/>
    </source>
</evidence>
<dbReference type="Proteomes" id="UP000008915">
    <property type="component" value="Chromosome"/>
</dbReference>
<dbReference type="NCBIfam" id="TIGR04391">
    <property type="entry name" value="CcmD_alt_fam"/>
    <property type="match status" value="1"/>
</dbReference>
<dbReference type="HOGENOM" id="CLU_2829899_0_0_9"/>